<dbReference type="InterPro" id="IPR040503">
    <property type="entry name" value="TRHO_N"/>
</dbReference>
<comment type="caution">
    <text evidence="4">The sequence shown here is derived from an EMBL/GenBank/DDBJ whole genome shotgun (WGS) entry which is preliminary data.</text>
</comment>
<dbReference type="PROSITE" id="PS50206">
    <property type="entry name" value="RHODANESE_3"/>
    <property type="match status" value="1"/>
</dbReference>
<dbReference type="HAMAP" id="MF_00469">
    <property type="entry name" value="TrhO"/>
    <property type="match status" value="1"/>
</dbReference>
<comment type="function">
    <text evidence="1">Catalyzes oxygen-dependent 5-hydroxyuridine (ho5U) modification at position 34 in tRNAs.</text>
</comment>
<comment type="similarity">
    <text evidence="1">Belongs to the TrhO family.</text>
</comment>
<feature type="domain" description="Rhodanese" evidence="3">
    <location>
        <begin position="131"/>
        <end position="226"/>
    </location>
</feature>
<dbReference type="Pfam" id="PF12368">
    <property type="entry name" value="Rhodanese_C"/>
    <property type="match status" value="1"/>
</dbReference>
<feature type="compositionally biased region" description="Low complexity" evidence="2">
    <location>
        <begin position="299"/>
        <end position="315"/>
    </location>
</feature>
<dbReference type="InterPro" id="IPR036873">
    <property type="entry name" value="Rhodanese-like_dom_sf"/>
</dbReference>
<gene>
    <name evidence="1" type="primary">trhO</name>
    <name evidence="4" type="ORF">GCM10022377_16260</name>
</gene>
<dbReference type="CDD" id="cd01518">
    <property type="entry name" value="RHOD_YceA"/>
    <property type="match status" value="1"/>
</dbReference>
<comment type="catalytic activity">
    <reaction evidence="1">
        <text>uridine(34) in tRNA + AH2 + O2 = 5-hydroxyuridine(34) in tRNA + A + H2O</text>
        <dbReference type="Rhea" id="RHEA:64224"/>
        <dbReference type="Rhea" id="RHEA-COMP:11727"/>
        <dbReference type="Rhea" id="RHEA-COMP:13381"/>
        <dbReference type="ChEBI" id="CHEBI:13193"/>
        <dbReference type="ChEBI" id="CHEBI:15377"/>
        <dbReference type="ChEBI" id="CHEBI:15379"/>
        <dbReference type="ChEBI" id="CHEBI:17499"/>
        <dbReference type="ChEBI" id="CHEBI:65315"/>
        <dbReference type="ChEBI" id="CHEBI:136877"/>
    </reaction>
</comment>
<dbReference type="PANTHER" id="PTHR43268">
    <property type="entry name" value="THIOSULFATE SULFURTRANSFERASE/RHODANESE-LIKE DOMAIN-CONTAINING PROTEIN 2"/>
    <property type="match status" value="1"/>
</dbReference>
<evidence type="ECO:0000256" key="1">
    <source>
        <dbReference type="HAMAP-Rule" id="MF_00469"/>
    </source>
</evidence>
<dbReference type="EMBL" id="BAABCJ010000002">
    <property type="protein sequence ID" value="GAA3703373.1"/>
    <property type="molecule type" value="Genomic_DNA"/>
</dbReference>
<evidence type="ECO:0000313" key="5">
    <source>
        <dbReference type="Proteomes" id="UP001501536"/>
    </source>
</evidence>
<keyword evidence="1" id="KW-0560">Oxidoreductase</keyword>
<dbReference type="NCBIfam" id="NF001134">
    <property type="entry name" value="PRK00142.1-2"/>
    <property type="match status" value="1"/>
</dbReference>
<keyword evidence="1" id="KW-0819">tRNA processing</keyword>
<feature type="region of interest" description="Disordered" evidence="2">
    <location>
        <begin position="296"/>
        <end position="315"/>
    </location>
</feature>
<name>A0ABP7DEH6_9MICC</name>
<dbReference type="SMART" id="SM00450">
    <property type="entry name" value="RHOD"/>
    <property type="match status" value="1"/>
</dbReference>
<organism evidence="4 5">
    <name type="scientific">Zhihengliuella alba</name>
    <dbReference type="NCBI Taxonomy" id="547018"/>
    <lineage>
        <taxon>Bacteria</taxon>
        <taxon>Bacillati</taxon>
        <taxon>Actinomycetota</taxon>
        <taxon>Actinomycetes</taxon>
        <taxon>Micrococcales</taxon>
        <taxon>Micrococcaceae</taxon>
        <taxon>Zhihengliuella</taxon>
    </lineage>
</organism>
<dbReference type="Pfam" id="PF17773">
    <property type="entry name" value="UPF0176_N"/>
    <property type="match status" value="1"/>
</dbReference>
<dbReference type="Pfam" id="PF00581">
    <property type="entry name" value="Rhodanese"/>
    <property type="match status" value="1"/>
</dbReference>
<protein>
    <recommendedName>
        <fullName evidence="1">tRNA uridine(34) hydroxylase</fullName>
        <ecNumber evidence="1">1.14.-.-</ecNumber>
    </recommendedName>
    <alternativeName>
        <fullName evidence="1">tRNA hydroxylation protein O</fullName>
    </alternativeName>
</protein>
<accession>A0ABP7DEH6</accession>
<dbReference type="InterPro" id="IPR020936">
    <property type="entry name" value="TrhO"/>
</dbReference>
<evidence type="ECO:0000313" key="4">
    <source>
        <dbReference type="EMBL" id="GAA3703373.1"/>
    </source>
</evidence>
<dbReference type="PANTHER" id="PTHR43268:SF6">
    <property type="entry name" value="THIOSULFATE SULFURTRANSFERASE_RHODANESE-LIKE DOMAIN-CONTAINING PROTEIN 2"/>
    <property type="match status" value="1"/>
</dbReference>
<dbReference type="Proteomes" id="UP001501536">
    <property type="component" value="Unassembled WGS sequence"/>
</dbReference>
<dbReference type="InterPro" id="IPR022111">
    <property type="entry name" value="Rhodanese_C"/>
</dbReference>
<dbReference type="Gene3D" id="3.40.250.10">
    <property type="entry name" value="Rhodanese-like domain"/>
    <property type="match status" value="1"/>
</dbReference>
<sequence>MNRIVLYYAFAPISDPEAIRLWQRSLLEQHGLKGRVIVSRHGINGTAGGEVRALKAYVKATREHPAFKRLDVKWSEGSAEDFPRISVKAREEIVSFGAPDELEVDENGVVGGGEHLRPEELHELVDRKRAAGEEVVFFDGRNAFEAEIGRFKDAVVPDVRTTHDFVAELDSGKYDDLKDKPVVTYCTGGIRCEVLSSLMVKRGFKEVYQLQGGIARYGEAYGDSGLWEGSLYVFDKRMHLEFTPEAVTIGRCVGCGTGTNKFENCADLACRNLRLFCANCAQDEAKRLCPDCAAGGGRSTTAAAPAAGTDEAAAR</sequence>
<dbReference type="EC" id="1.14.-.-" evidence="1"/>
<proteinExistence type="inferred from homology"/>
<dbReference type="Gene3D" id="3.30.70.100">
    <property type="match status" value="1"/>
</dbReference>
<reference evidence="5" key="1">
    <citation type="journal article" date="2019" name="Int. J. Syst. Evol. Microbiol.">
        <title>The Global Catalogue of Microorganisms (GCM) 10K type strain sequencing project: providing services to taxonomists for standard genome sequencing and annotation.</title>
        <authorList>
            <consortium name="The Broad Institute Genomics Platform"/>
            <consortium name="The Broad Institute Genome Sequencing Center for Infectious Disease"/>
            <person name="Wu L."/>
            <person name="Ma J."/>
        </authorList>
    </citation>
    <scope>NUCLEOTIDE SEQUENCE [LARGE SCALE GENOMIC DNA]</scope>
    <source>
        <strain evidence="5">JCM 16961</strain>
    </source>
</reference>
<dbReference type="InterPro" id="IPR001763">
    <property type="entry name" value="Rhodanese-like_dom"/>
</dbReference>
<evidence type="ECO:0000256" key="2">
    <source>
        <dbReference type="SAM" id="MobiDB-lite"/>
    </source>
</evidence>
<dbReference type="SUPFAM" id="SSF52821">
    <property type="entry name" value="Rhodanese/Cell cycle control phosphatase"/>
    <property type="match status" value="1"/>
</dbReference>
<evidence type="ECO:0000259" key="3">
    <source>
        <dbReference type="PROSITE" id="PS50206"/>
    </source>
</evidence>
<keyword evidence="5" id="KW-1185">Reference proteome</keyword>